<reference evidence="4 5" key="1">
    <citation type="journal article" date="2015" name="Genome Biol. Evol.">
        <title>Phylogenomic analyses indicate that early fungi evolved digesting cell walls of algal ancestors of land plants.</title>
        <authorList>
            <person name="Chang Y."/>
            <person name="Wang S."/>
            <person name="Sekimoto S."/>
            <person name="Aerts A.L."/>
            <person name="Choi C."/>
            <person name="Clum A."/>
            <person name="LaButti K.M."/>
            <person name="Lindquist E.A."/>
            <person name="Yee Ngan C."/>
            <person name="Ohm R.A."/>
            <person name="Salamov A.A."/>
            <person name="Grigoriev I.V."/>
            <person name="Spatafora J.W."/>
            <person name="Berbee M.L."/>
        </authorList>
    </citation>
    <scope>NUCLEOTIDE SEQUENCE [LARGE SCALE GENOMIC DNA]</scope>
    <source>
        <strain evidence="4 5">JEL478</strain>
    </source>
</reference>
<feature type="compositionally biased region" description="Polar residues" evidence="3">
    <location>
        <begin position="232"/>
        <end position="254"/>
    </location>
</feature>
<dbReference type="Gene3D" id="2.120.10.80">
    <property type="entry name" value="Kelch-type beta propeller"/>
    <property type="match status" value="2"/>
</dbReference>
<evidence type="ECO:0000256" key="1">
    <source>
        <dbReference type="ARBA" id="ARBA00022441"/>
    </source>
</evidence>
<feature type="region of interest" description="Disordered" evidence="3">
    <location>
        <begin position="322"/>
        <end position="350"/>
    </location>
</feature>
<accession>A0A139A6P9</accession>
<dbReference type="InterPro" id="IPR011043">
    <property type="entry name" value="Gal_Oxase/kelch_b-propeller"/>
</dbReference>
<keyword evidence="5" id="KW-1185">Reference proteome</keyword>
<organism evidence="4 5">
    <name type="scientific">Gonapodya prolifera (strain JEL478)</name>
    <name type="common">Monoblepharis prolifera</name>
    <dbReference type="NCBI Taxonomy" id="1344416"/>
    <lineage>
        <taxon>Eukaryota</taxon>
        <taxon>Fungi</taxon>
        <taxon>Fungi incertae sedis</taxon>
        <taxon>Chytridiomycota</taxon>
        <taxon>Chytridiomycota incertae sedis</taxon>
        <taxon>Monoblepharidomycetes</taxon>
        <taxon>Monoblepharidales</taxon>
        <taxon>Gonapodyaceae</taxon>
        <taxon>Gonapodya</taxon>
    </lineage>
</organism>
<feature type="compositionally biased region" description="Low complexity" evidence="3">
    <location>
        <begin position="257"/>
        <end position="266"/>
    </location>
</feature>
<dbReference type="AlphaFoldDB" id="A0A139A6P9"/>
<feature type="region of interest" description="Disordered" evidence="3">
    <location>
        <begin position="1"/>
        <end position="46"/>
    </location>
</feature>
<name>A0A139A6P9_GONPJ</name>
<evidence type="ECO:0000256" key="3">
    <source>
        <dbReference type="SAM" id="MobiDB-lite"/>
    </source>
</evidence>
<dbReference type="EMBL" id="KQ965787">
    <property type="protein sequence ID" value="KXS12492.1"/>
    <property type="molecule type" value="Genomic_DNA"/>
</dbReference>
<keyword evidence="1" id="KW-0880">Kelch repeat</keyword>
<keyword evidence="2" id="KW-0677">Repeat</keyword>
<proteinExistence type="predicted"/>
<feature type="compositionally biased region" description="Basic and acidic residues" evidence="3">
    <location>
        <begin position="340"/>
        <end position="350"/>
    </location>
</feature>
<feature type="region of interest" description="Disordered" evidence="3">
    <location>
        <begin position="206"/>
        <end position="292"/>
    </location>
</feature>
<dbReference type="SUPFAM" id="SSF50965">
    <property type="entry name" value="Galactose oxidase, central domain"/>
    <property type="match status" value="1"/>
</dbReference>
<dbReference type="OrthoDB" id="10251809at2759"/>
<sequence length="391" mass="40921">VLSSSCPTHISHLRPSRPRPRTGPPDTLHCCHHPTPPGTSAPPPRTARGACVLVERGEGGRREVWMWAGGAAEGNKAVEDAAWWVVHCGGGGETLVWKRVLPTGQDSPSATPALVPAPAPAPAPRFGHALVAVGTKIWVVGGVEGELTTNTSTSAGPGRNEVKARKDESVVWVWDTEGLTWSAVRTKGAAPAARSGHVTVGVVLASARTSPRITEPPPTSAPPKTDTHTDTFSDPTHTQVVGDSSLHSPSTSREQPTETAPTMSPTATPPVPEPATDAAPDTSSTPTHILIHGGLSLSPTPYALSDAHVLHLETLTWSPVSFTTRAPSSSRRGSRGRAQQQEKEQERAFGGRLDHGAVCVGGGHGQGARMIFVGGMDTSGVYNDMWSVEVQ</sequence>
<protein>
    <recommendedName>
        <fullName evidence="6">Galactose oxidase</fullName>
    </recommendedName>
</protein>
<feature type="compositionally biased region" description="Low complexity" evidence="3">
    <location>
        <begin position="328"/>
        <end position="339"/>
    </location>
</feature>
<gene>
    <name evidence="4" type="ORF">M427DRAFT_394685</name>
</gene>
<feature type="compositionally biased region" description="Pro residues" evidence="3">
    <location>
        <begin position="34"/>
        <end position="45"/>
    </location>
</feature>
<dbReference type="InterPro" id="IPR015915">
    <property type="entry name" value="Kelch-typ_b-propeller"/>
</dbReference>
<dbReference type="PANTHER" id="PTHR46093:SF18">
    <property type="entry name" value="FIBRONECTIN TYPE-III DOMAIN-CONTAINING PROTEIN"/>
    <property type="match status" value="1"/>
</dbReference>
<evidence type="ECO:0000256" key="2">
    <source>
        <dbReference type="ARBA" id="ARBA00022737"/>
    </source>
</evidence>
<dbReference type="Proteomes" id="UP000070544">
    <property type="component" value="Unassembled WGS sequence"/>
</dbReference>
<evidence type="ECO:0000313" key="4">
    <source>
        <dbReference type="EMBL" id="KXS12492.1"/>
    </source>
</evidence>
<evidence type="ECO:0008006" key="6">
    <source>
        <dbReference type="Google" id="ProtNLM"/>
    </source>
</evidence>
<feature type="compositionally biased region" description="Basic residues" evidence="3">
    <location>
        <begin position="11"/>
        <end position="20"/>
    </location>
</feature>
<dbReference type="PANTHER" id="PTHR46093">
    <property type="entry name" value="ACYL-COA-BINDING DOMAIN-CONTAINING PROTEIN 5"/>
    <property type="match status" value="1"/>
</dbReference>
<evidence type="ECO:0000313" key="5">
    <source>
        <dbReference type="Proteomes" id="UP000070544"/>
    </source>
</evidence>
<feature type="non-terminal residue" evidence="4">
    <location>
        <position position="1"/>
    </location>
</feature>